<evidence type="ECO:0000256" key="10">
    <source>
        <dbReference type="ARBA" id="ARBA00022842"/>
    </source>
</evidence>
<dbReference type="OrthoDB" id="9811744at2"/>
<evidence type="ECO:0000256" key="11">
    <source>
        <dbReference type="ARBA" id="ARBA00022909"/>
    </source>
</evidence>
<evidence type="ECO:0000256" key="6">
    <source>
        <dbReference type="ARBA" id="ARBA00012458"/>
    </source>
</evidence>
<comment type="similarity">
    <text evidence="4 14">Belongs to the DHPS family.</text>
</comment>
<dbReference type="SUPFAM" id="SSF51717">
    <property type="entry name" value="Dihydropteroate synthetase-like"/>
    <property type="match status" value="1"/>
</dbReference>
<evidence type="ECO:0000313" key="17">
    <source>
        <dbReference type="Proteomes" id="UP000032266"/>
    </source>
</evidence>
<comment type="function">
    <text evidence="13 14">Catalyzes the condensation of para-aminobenzoate (pABA) with 6-hydroxymethyl-7,8-dihydropterin diphosphate (DHPt-PP) to form 7,8-dihydropteroate (H2Pte), the immediate precursor of folate derivatives.</text>
</comment>
<keyword evidence="17" id="KW-1185">Reference proteome</keyword>
<keyword evidence="9 14" id="KW-0479">Metal-binding</keyword>
<evidence type="ECO:0000256" key="5">
    <source>
        <dbReference type="ARBA" id="ARBA00011738"/>
    </source>
</evidence>
<dbReference type="GO" id="GO:0004156">
    <property type="term" value="F:dihydropteroate synthase activity"/>
    <property type="evidence" value="ECO:0007669"/>
    <property type="project" value="UniProtKB-EC"/>
</dbReference>
<evidence type="ECO:0000256" key="4">
    <source>
        <dbReference type="ARBA" id="ARBA00009503"/>
    </source>
</evidence>
<dbReference type="InterPro" id="IPR011005">
    <property type="entry name" value="Dihydropteroate_synth-like_sf"/>
</dbReference>
<dbReference type="InterPro" id="IPR006390">
    <property type="entry name" value="DHP_synth_dom"/>
</dbReference>
<evidence type="ECO:0000256" key="12">
    <source>
        <dbReference type="ARBA" id="ARBA00030193"/>
    </source>
</evidence>
<dbReference type="Proteomes" id="UP000032266">
    <property type="component" value="Chromosome"/>
</dbReference>
<evidence type="ECO:0000256" key="14">
    <source>
        <dbReference type="RuleBase" id="RU361205"/>
    </source>
</evidence>
<dbReference type="Pfam" id="PF00809">
    <property type="entry name" value="Pterin_bind"/>
    <property type="match status" value="1"/>
</dbReference>
<reference evidence="16 17" key="1">
    <citation type="submission" date="2014-01" db="EMBL/GenBank/DDBJ databases">
        <title>Full genme sequencing of cellulolytic bacterium Gynuella sunshinyii YC6258T gen. nov., sp. nov.</title>
        <authorList>
            <person name="Khan H."/>
            <person name="Chung E.J."/>
            <person name="Chung Y.R."/>
        </authorList>
    </citation>
    <scope>NUCLEOTIDE SEQUENCE [LARGE SCALE GENOMIC DNA]</scope>
    <source>
        <strain evidence="16 17">YC6258</strain>
    </source>
</reference>
<dbReference type="HOGENOM" id="CLU_008023_0_3_6"/>
<evidence type="ECO:0000256" key="2">
    <source>
        <dbReference type="ARBA" id="ARBA00001946"/>
    </source>
</evidence>
<dbReference type="InterPro" id="IPR000489">
    <property type="entry name" value="Pterin-binding_dom"/>
</dbReference>
<name>A0A0C5VRN8_9GAMM</name>
<dbReference type="AlphaFoldDB" id="A0A0C5VRN8"/>
<dbReference type="PATRIC" id="fig|1445510.3.peg.5214"/>
<dbReference type="CDD" id="cd00739">
    <property type="entry name" value="DHPS"/>
    <property type="match status" value="1"/>
</dbReference>
<dbReference type="Gene3D" id="3.20.20.20">
    <property type="entry name" value="Dihydropteroate synthase-like"/>
    <property type="match status" value="1"/>
</dbReference>
<dbReference type="KEGG" id="gsn:YC6258_05252"/>
<evidence type="ECO:0000256" key="8">
    <source>
        <dbReference type="ARBA" id="ARBA00022679"/>
    </source>
</evidence>
<dbReference type="STRING" id="1445510.YC6258_05252"/>
<dbReference type="PROSITE" id="PS00793">
    <property type="entry name" value="DHPS_2"/>
    <property type="match status" value="1"/>
</dbReference>
<dbReference type="PANTHER" id="PTHR20941:SF1">
    <property type="entry name" value="FOLIC ACID SYNTHESIS PROTEIN FOL1"/>
    <property type="match status" value="1"/>
</dbReference>
<feature type="domain" description="Pterin-binding" evidence="15">
    <location>
        <begin position="15"/>
        <end position="267"/>
    </location>
</feature>
<organism evidence="16 17">
    <name type="scientific">Gynuella sunshinyii YC6258</name>
    <dbReference type="NCBI Taxonomy" id="1445510"/>
    <lineage>
        <taxon>Bacteria</taxon>
        <taxon>Pseudomonadati</taxon>
        <taxon>Pseudomonadota</taxon>
        <taxon>Gammaproteobacteria</taxon>
        <taxon>Oceanospirillales</taxon>
        <taxon>Saccharospirillaceae</taxon>
        <taxon>Gynuella</taxon>
    </lineage>
</organism>
<evidence type="ECO:0000256" key="7">
    <source>
        <dbReference type="ARBA" id="ARBA00016919"/>
    </source>
</evidence>
<dbReference type="PANTHER" id="PTHR20941">
    <property type="entry name" value="FOLATE SYNTHESIS PROTEINS"/>
    <property type="match status" value="1"/>
</dbReference>
<evidence type="ECO:0000259" key="15">
    <source>
        <dbReference type="PROSITE" id="PS50972"/>
    </source>
</evidence>
<dbReference type="PROSITE" id="PS50972">
    <property type="entry name" value="PTERIN_BINDING"/>
    <property type="match status" value="1"/>
</dbReference>
<sequence length="283" mass="30538">MFIQGNGRCLSLDKVRVMGILNMTPDSFSDGGRFNGLDKALFHAESMIAAGVDIIDIGGESTRPGAAEVSELEELERVLPVIEKIVSRFDIFVSVDTSRPKVMTAAANAGVNLINDVRALEVPGALQASAATGLPVCLMHMRGSPVSMQNEPEYRDPVSDIIEYLQERVNACLQAGIDATRLLVDPGFGFGKTLDHNLALLARLKEFKSLQLPVLVGMSRKTMIGDILNRPVSERMVGSVAAAVIAAMNGADIVRVHDVKESVEAIKVFNAQRPWQKQAGEVN</sequence>
<evidence type="ECO:0000256" key="13">
    <source>
        <dbReference type="ARBA" id="ARBA00053449"/>
    </source>
</evidence>
<dbReference type="RefSeq" id="WP_044619063.1">
    <property type="nucleotide sequence ID" value="NZ_CP007142.1"/>
</dbReference>
<dbReference type="EC" id="2.5.1.15" evidence="6 14"/>
<evidence type="ECO:0000313" key="16">
    <source>
        <dbReference type="EMBL" id="AJQ97282.1"/>
    </source>
</evidence>
<evidence type="ECO:0000256" key="9">
    <source>
        <dbReference type="ARBA" id="ARBA00022723"/>
    </source>
</evidence>
<evidence type="ECO:0000256" key="3">
    <source>
        <dbReference type="ARBA" id="ARBA00004763"/>
    </source>
</evidence>
<dbReference type="GO" id="GO:0046872">
    <property type="term" value="F:metal ion binding"/>
    <property type="evidence" value="ECO:0007669"/>
    <property type="project" value="UniProtKB-KW"/>
</dbReference>
<comment type="pathway">
    <text evidence="3 14">Cofactor biosynthesis; tetrahydrofolate biosynthesis; 7,8-dihydrofolate from 2-amino-4-hydroxy-6-hydroxymethyl-7,8-dihydropteridine diphosphate and 4-aminobenzoate: step 1/2.</text>
</comment>
<dbReference type="EMBL" id="CP007142">
    <property type="protein sequence ID" value="AJQ97282.1"/>
    <property type="molecule type" value="Genomic_DNA"/>
</dbReference>
<proteinExistence type="inferred from homology"/>
<protein>
    <recommendedName>
        <fullName evidence="7 14">Dihydropteroate synthase</fullName>
        <shortName evidence="14">DHPS</shortName>
        <ecNumber evidence="6 14">2.5.1.15</ecNumber>
    </recommendedName>
    <alternativeName>
        <fullName evidence="12 14">Dihydropteroate pyrophosphorylase</fullName>
    </alternativeName>
</protein>
<keyword evidence="10 14" id="KW-0460">Magnesium</keyword>
<gene>
    <name evidence="16" type="ORF">YC6258_05252</name>
</gene>
<comment type="subunit">
    <text evidence="5">Homodimer.</text>
</comment>
<dbReference type="NCBIfam" id="TIGR01496">
    <property type="entry name" value="DHPS"/>
    <property type="match status" value="1"/>
</dbReference>
<keyword evidence="8 14" id="KW-0808">Transferase</keyword>
<keyword evidence="11 14" id="KW-0289">Folate biosynthesis</keyword>
<accession>A0A0C5VRN8</accession>
<dbReference type="PROSITE" id="PS00792">
    <property type="entry name" value="DHPS_1"/>
    <property type="match status" value="1"/>
</dbReference>
<dbReference type="GO" id="GO:0046654">
    <property type="term" value="P:tetrahydrofolate biosynthetic process"/>
    <property type="evidence" value="ECO:0007669"/>
    <property type="project" value="UniProtKB-UniPathway"/>
</dbReference>
<dbReference type="FunFam" id="3.20.20.20:FF:000004">
    <property type="entry name" value="Dihydropteroate synthase"/>
    <property type="match status" value="1"/>
</dbReference>
<dbReference type="InterPro" id="IPR045031">
    <property type="entry name" value="DHP_synth-like"/>
</dbReference>
<dbReference type="GO" id="GO:0046656">
    <property type="term" value="P:folic acid biosynthetic process"/>
    <property type="evidence" value="ECO:0007669"/>
    <property type="project" value="UniProtKB-KW"/>
</dbReference>
<comment type="cofactor">
    <cofactor evidence="2 14">
        <name>Mg(2+)</name>
        <dbReference type="ChEBI" id="CHEBI:18420"/>
    </cofactor>
</comment>
<dbReference type="UniPathway" id="UPA00077">
    <property type="reaction ID" value="UER00156"/>
</dbReference>
<evidence type="ECO:0000256" key="1">
    <source>
        <dbReference type="ARBA" id="ARBA00000012"/>
    </source>
</evidence>
<dbReference type="GO" id="GO:0005829">
    <property type="term" value="C:cytosol"/>
    <property type="evidence" value="ECO:0007669"/>
    <property type="project" value="TreeGrafter"/>
</dbReference>
<comment type="catalytic activity">
    <reaction evidence="1">
        <text>(7,8-dihydropterin-6-yl)methyl diphosphate + 4-aminobenzoate = 7,8-dihydropteroate + diphosphate</text>
        <dbReference type="Rhea" id="RHEA:19949"/>
        <dbReference type="ChEBI" id="CHEBI:17836"/>
        <dbReference type="ChEBI" id="CHEBI:17839"/>
        <dbReference type="ChEBI" id="CHEBI:33019"/>
        <dbReference type="ChEBI" id="CHEBI:72950"/>
        <dbReference type="EC" id="2.5.1.15"/>
    </reaction>
</comment>